<organism evidence="9 10">
    <name type="scientific">Elysia chlorotica</name>
    <name type="common">Eastern emerald elysia</name>
    <name type="synonym">Sea slug</name>
    <dbReference type="NCBI Taxonomy" id="188477"/>
    <lineage>
        <taxon>Eukaryota</taxon>
        <taxon>Metazoa</taxon>
        <taxon>Spiralia</taxon>
        <taxon>Lophotrochozoa</taxon>
        <taxon>Mollusca</taxon>
        <taxon>Gastropoda</taxon>
        <taxon>Heterobranchia</taxon>
        <taxon>Euthyneura</taxon>
        <taxon>Panpulmonata</taxon>
        <taxon>Sacoglossa</taxon>
        <taxon>Placobranchoidea</taxon>
        <taxon>Plakobranchidae</taxon>
        <taxon>Elysia</taxon>
    </lineage>
</organism>
<evidence type="ECO:0000256" key="1">
    <source>
        <dbReference type="ARBA" id="ARBA00004245"/>
    </source>
</evidence>
<evidence type="ECO:0000256" key="6">
    <source>
        <dbReference type="ARBA" id="ARBA00023212"/>
    </source>
</evidence>
<dbReference type="Pfam" id="PF00235">
    <property type="entry name" value="Profilin"/>
    <property type="match status" value="1"/>
</dbReference>
<evidence type="ECO:0000256" key="3">
    <source>
        <dbReference type="ARBA" id="ARBA00011583"/>
    </source>
</evidence>
<protein>
    <recommendedName>
        <fullName evidence="7">Profilin</fullName>
    </recommendedName>
</protein>
<evidence type="ECO:0000256" key="8">
    <source>
        <dbReference type="SAM" id="MobiDB-lite"/>
    </source>
</evidence>
<dbReference type="GO" id="GO:0005856">
    <property type="term" value="C:cytoskeleton"/>
    <property type="evidence" value="ECO:0007669"/>
    <property type="project" value="UniProtKB-SubCell"/>
</dbReference>
<dbReference type="Gene3D" id="3.30.450.30">
    <property type="entry name" value="Dynein light chain 2a, cytoplasmic"/>
    <property type="match status" value="1"/>
</dbReference>
<comment type="subcellular location">
    <subcellularLocation>
        <location evidence="1">Cytoplasm</location>
        <location evidence="1">Cytoskeleton</location>
    </subcellularLocation>
</comment>
<keyword evidence="6" id="KW-0206">Cytoskeleton</keyword>
<proteinExistence type="inferred from homology"/>
<evidence type="ECO:0000256" key="5">
    <source>
        <dbReference type="ARBA" id="ARBA00023203"/>
    </source>
</evidence>
<dbReference type="STRING" id="188477.A0A3S0ZEG4"/>
<dbReference type="PANTHER" id="PTHR11604:SF0">
    <property type="entry name" value="PROFILIN"/>
    <property type="match status" value="1"/>
</dbReference>
<evidence type="ECO:0000256" key="2">
    <source>
        <dbReference type="ARBA" id="ARBA00010058"/>
    </source>
</evidence>
<dbReference type="GO" id="GO:0005938">
    <property type="term" value="C:cell cortex"/>
    <property type="evidence" value="ECO:0007669"/>
    <property type="project" value="TreeGrafter"/>
</dbReference>
<comment type="subunit">
    <text evidence="3">Occurs in many kinds of cells as a complex with monomeric actin in a 1:1 ratio.</text>
</comment>
<evidence type="ECO:0000256" key="7">
    <source>
        <dbReference type="RuleBase" id="RU003909"/>
    </source>
</evidence>
<evidence type="ECO:0000313" key="10">
    <source>
        <dbReference type="Proteomes" id="UP000271974"/>
    </source>
</evidence>
<dbReference type="InterPro" id="IPR005455">
    <property type="entry name" value="PFN_euk"/>
</dbReference>
<dbReference type="AlphaFoldDB" id="A0A3S0ZEG4"/>
<dbReference type="EMBL" id="RQTK01000975">
    <property type="protein sequence ID" value="RUS73120.1"/>
    <property type="molecule type" value="Genomic_DNA"/>
</dbReference>
<dbReference type="SUPFAM" id="SSF55770">
    <property type="entry name" value="Profilin (actin-binding protein)"/>
    <property type="match status" value="1"/>
</dbReference>
<sequence>ATPESIDVDSRNIESKADGADFITETRSSCGSQGIKNSDLFNHETTGASQLNKDFIRVSNIPTAFPSTEGPTGTSTKSTTYPSNDSSRSITLRNNFTQTYSTAPPTRAPTVDFHLWELRRLACNGWGVHGHGGNPSLSGLNSACSLENNRGDFNRDHGIDPSPCVNHPSTTLSEYKSYSSTADKQFHSPTTVNVSTQTRSPSVKPFSLRFEKARQECRIDNTVHINGDTSKPEGKQYQDRQQQQQQQQQLFDQPPRLTGVLHHSADASGPELGNYSPFGSTSTTPRFCDKNNDGFNSSRSTSILSDSGTSSSIPSAIIHTAKPFSNRIQQHRVASRMAAVDSDPLDTVTSPHVSGSDDLEFPDSTTEAPTLKVEYVTKVWDAYISDFLLASDHINDAAIFDRATGTCIASSPGFHIKREEFQQLQRSLSSLTEATKNGVTLRGKHYKTYLADGRRGLMAKGAERSGCSACQTRTLLLVAVHDHTGKPARCNEEVMRLGDFFWAKGL</sequence>
<keyword evidence="10" id="KW-1185">Reference proteome</keyword>
<dbReference type="SMART" id="SM00392">
    <property type="entry name" value="PROF"/>
    <property type="match status" value="1"/>
</dbReference>
<reference evidence="9 10" key="1">
    <citation type="submission" date="2019-01" db="EMBL/GenBank/DDBJ databases">
        <title>A draft genome assembly of the solar-powered sea slug Elysia chlorotica.</title>
        <authorList>
            <person name="Cai H."/>
            <person name="Li Q."/>
            <person name="Fang X."/>
            <person name="Li J."/>
            <person name="Curtis N.E."/>
            <person name="Altenburger A."/>
            <person name="Shibata T."/>
            <person name="Feng M."/>
            <person name="Maeda T."/>
            <person name="Schwartz J.A."/>
            <person name="Shigenobu S."/>
            <person name="Lundholm N."/>
            <person name="Nishiyama T."/>
            <person name="Yang H."/>
            <person name="Hasebe M."/>
            <person name="Li S."/>
            <person name="Pierce S.K."/>
            <person name="Wang J."/>
        </authorList>
    </citation>
    <scope>NUCLEOTIDE SEQUENCE [LARGE SCALE GENOMIC DNA]</scope>
    <source>
        <strain evidence="9">EC2010</strain>
        <tissue evidence="9">Whole organism of an adult</tissue>
    </source>
</reference>
<dbReference type="InterPro" id="IPR036140">
    <property type="entry name" value="PFN_sf"/>
</dbReference>
<comment type="similarity">
    <text evidence="2 7">Belongs to the profilin family.</text>
</comment>
<feature type="non-terminal residue" evidence="9">
    <location>
        <position position="1"/>
    </location>
</feature>
<dbReference type="GO" id="GO:0003785">
    <property type="term" value="F:actin monomer binding"/>
    <property type="evidence" value="ECO:0007669"/>
    <property type="project" value="TreeGrafter"/>
</dbReference>
<feature type="compositionally biased region" description="Low complexity" evidence="8">
    <location>
        <begin position="239"/>
        <end position="249"/>
    </location>
</feature>
<dbReference type="InterPro" id="IPR048278">
    <property type="entry name" value="PFN"/>
</dbReference>
<dbReference type="PANTHER" id="PTHR11604">
    <property type="entry name" value="PROFILIN"/>
    <property type="match status" value="1"/>
</dbReference>
<comment type="caution">
    <text evidence="9">The sequence shown here is derived from an EMBL/GenBank/DDBJ whole genome shotgun (WGS) entry which is preliminary data.</text>
</comment>
<keyword evidence="4" id="KW-0963">Cytoplasm</keyword>
<evidence type="ECO:0000256" key="4">
    <source>
        <dbReference type="ARBA" id="ARBA00022490"/>
    </source>
</evidence>
<dbReference type="OrthoDB" id="421374at2759"/>
<feature type="region of interest" description="Disordered" evidence="8">
    <location>
        <begin position="63"/>
        <end position="89"/>
    </location>
</feature>
<evidence type="ECO:0000313" key="9">
    <source>
        <dbReference type="EMBL" id="RUS73120.1"/>
    </source>
</evidence>
<gene>
    <name evidence="9" type="ORF">EGW08_019118</name>
</gene>
<keyword evidence="5 7" id="KW-0009">Actin-binding</keyword>
<accession>A0A3S0ZEG4</accession>
<dbReference type="Proteomes" id="UP000271974">
    <property type="component" value="Unassembled WGS sequence"/>
</dbReference>
<name>A0A3S0ZEG4_ELYCH</name>
<feature type="region of interest" description="Disordered" evidence="8">
    <location>
        <begin position="219"/>
        <end position="294"/>
    </location>
</feature>
<feature type="region of interest" description="Disordered" evidence="8">
    <location>
        <begin position="340"/>
        <end position="364"/>
    </location>
</feature>